<name>A0A368NZV1_AGRVI</name>
<evidence type="ECO:0000256" key="3">
    <source>
        <dbReference type="ARBA" id="ARBA00023163"/>
    </source>
</evidence>
<keyword evidence="3" id="KW-0804">Transcription</keyword>
<evidence type="ECO:0000256" key="1">
    <source>
        <dbReference type="ARBA" id="ARBA00023015"/>
    </source>
</evidence>
<dbReference type="Gene3D" id="1.10.10.10">
    <property type="entry name" value="Winged helix-like DNA-binding domain superfamily/Winged helix DNA-binding domain"/>
    <property type="match status" value="1"/>
</dbReference>
<dbReference type="SMART" id="SM00345">
    <property type="entry name" value="HTH_GNTR"/>
    <property type="match status" value="1"/>
</dbReference>
<comment type="caution">
    <text evidence="6">The sequence shown here is derived from an EMBL/GenBank/DDBJ whole genome shotgun (WGS) entry which is preliminary data.</text>
</comment>
<accession>A0A368NZV1</accession>
<dbReference type="Pfam" id="PF00392">
    <property type="entry name" value="GntR"/>
    <property type="match status" value="1"/>
</dbReference>
<dbReference type="InterPro" id="IPR011711">
    <property type="entry name" value="GntR_C"/>
</dbReference>
<dbReference type="Pfam" id="PF07729">
    <property type="entry name" value="FCD"/>
    <property type="match status" value="1"/>
</dbReference>
<dbReference type="InterPro" id="IPR036388">
    <property type="entry name" value="WH-like_DNA-bd_sf"/>
</dbReference>
<dbReference type="RefSeq" id="WP_060716232.1">
    <property type="nucleotide sequence ID" value="NZ_CP055266.1"/>
</dbReference>
<dbReference type="GeneID" id="60680305"/>
<dbReference type="AlphaFoldDB" id="A0A368NZV1"/>
<feature type="compositionally biased region" description="Polar residues" evidence="4">
    <location>
        <begin position="237"/>
        <end position="246"/>
    </location>
</feature>
<organism evidence="6 7">
    <name type="scientific">Agrobacterium vitis</name>
    <name type="common">Rhizobium vitis</name>
    <dbReference type="NCBI Taxonomy" id="373"/>
    <lineage>
        <taxon>Bacteria</taxon>
        <taxon>Pseudomonadati</taxon>
        <taxon>Pseudomonadota</taxon>
        <taxon>Alphaproteobacteria</taxon>
        <taxon>Hyphomicrobiales</taxon>
        <taxon>Rhizobiaceae</taxon>
        <taxon>Rhizobium/Agrobacterium group</taxon>
        <taxon>Agrobacterium</taxon>
    </lineage>
</organism>
<feature type="domain" description="HTH gntR-type" evidence="5">
    <location>
        <begin position="4"/>
        <end position="71"/>
    </location>
</feature>
<dbReference type="OrthoDB" id="8680240at2"/>
<dbReference type="SMART" id="SM00895">
    <property type="entry name" value="FCD"/>
    <property type="match status" value="1"/>
</dbReference>
<proteinExistence type="predicted"/>
<dbReference type="EMBL" id="QUSG01000005">
    <property type="protein sequence ID" value="KAA3528028.1"/>
    <property type="molecule type" value="Genomic_DNA"/>
</dbReference>
<dbReference type="PROSITE" id="PS50949">
    <property type="entry name" value="HTH_GNTR"/>
    <property type="match status" value="1"/>
</dbReference>
<evidence type="ECO:0000256" key="2">
    <source>
        <dbReference type="ARBA" id="ARBA00023125"/>
    </source>
</evidence>
<dbReference type="InterPro" id="IPR008920">
    <property type="entry name" value="TF_FadR/GntR_C"/>
</dbReference>
<dbReference type="SUPFAM" id="SSF48008">
    <property type="entry name" value="GntR ligand-binding domain-like"/>
    <property type="match status" value="1"/>
</dbReference>
<dbReference type="Gene3D" id="1.20.120.530">
    <property type="entry name" value="GntR ligand-binding domain-like"/>
    <property type="match status" value="1"/>
</dbReference>
<reference evidence="6 7" key="1">
    <citation type="submission" date="2018-08" db="EMBL/GenBank/DDBJ databases">
        <title>Genome sequencing of Agrobacterium vitis strain ICMP 10754.</title>
        <authorList>
            <person name="Visnovsky S.B."/>
            <person name="Pitman A.R."/>
        </authorList>
    </citation>
    <scope>NUCLEOTIDE SEQUENCE [LARGE SCALE GENOMIC DNA]</scope>
    <source>
        <strain evidence="6 7">ICMP 10754</strain>
    </source>
</reference>
<dbReference type="Proteomes" id="UP000436911">
    <property type="component" value="Unassembled WGS sequence"/>
</dbReference>
<keyword evidence="1" id="KW-0805">Transcription regulation</keyword>
<dbReference type="PANTHER" id="PTHR43537">
    <property type="entry name" value="TRANSCRIPTIONAL REGULATOR, GNTR FAMILY"/>
    <property type="match status" value="1"/>
</dbReference>
<dbReference type="InterPro" id="IPR036390">
    <property type="entry name" value="WH_DNA-bd_sf"/>
</dbReference>
<sequence>MTVRSRTLETYEVLRHDLLNGRFIPGSRLKIDTLCRQLGVSPGAVREALARLTSDGLVVAEAQRGFHVTPISIEDLKDLTEVRIEIELRCLRRSIAKGSLAWEGHIKDISHQLHHTSMSDPNGSDTVNPAWTELHAAFHDALVIACDSRWWLKLRDSMFWQVERYRRMAVPFIKEPRHVDIEHAEIAEAVLARDTELACSRLEAHLRKTSDLLLRLDGPFEDLVSKTGSNDRRSRSKTGSRTPTPT</sequence>
<gene>
    <name evidence="6" type="ORF">DXT89_12315</name>
</gene>
<evidence type="ECO:0000256" key="4">
    <source>
        <dbReference type="SAM" id="MobiDB-lite"/>
    </source>
</evidence>
<dbReference type="CDD" id="cd07377">
    <property type="entry name" value="WHTH_GntR"/>
    <property type="match status" value="1"/>
</dbReference>
<evidence type="ECO:0000259" key="5">
    <source>
        <dbReference type="PROSITE" id="PS50949"/>
    </source>
</evidence>
<dbReference type="GO" id="GO:0003677">
    <property type="term" value="F:DNA binding"/>
    <property type="evidence" value="ECO:0007669"/>
    <property type="project" value="UniProtKB-KW"/>
</dbReference>
<dbReference type="SUPFAM" id="SSF46785">
    <property type="entry name" value="Winged helix' DNA-binding domain"/>
    <property type="match status" value="1"/>
</dbReference>
<protein>
    <submittedName>
        <fullName evidence="6">GntR family transcriptional regulator</fullName>
    </submittedName>
</protein>
<feature type="region of interest" description="Disordered" evidence="4">
    <location>
        <begin position="225"/>
        <end position="246"/>
    </location>
</feature>
<dbReference type="GO" id="GO:0003700">
    <property type="term" value="F:DNA-binding transcription factor activity"/>
    <property type="evidence" value="ECO:0007669"/>
    <property type="project" value="InterPro"/>
</dbReference>
<dbReference type="PANTHER" id="PTHR43537:SF20">
    <property type="entry name" value="HTH-TYPE TRANSCRIPTIONAL REPRESSOR GLAR"/>
    <property type="match status" value="1"/>
</dbReference>
<keyword evidence="2" id="KW-0238">DNA-binding</keyword>
<evidence type="ECO:0000313" key="7">
    <source>
        <dbReference type="Proteomes" id="UP000436911"/>
    </source>
</evidence>
<dbReference type="InterPro" id="IPR000524">
    <property type="entry name" value="Tscrpt_reg_HTH_GntR"/>
</dbReference>
<evidence type="ECO:0000313" key="6">
    <source>
        <dbReference type="EMBL" id="KAA3528028.1"/>
    </source>
</evidence>